<evidence type="ECO:0000259" key="1">
    <source>
        <dbReference type="Pfam" id="PF04986"/>
    </source>
</evidence>
<proteinExistence type="predicted"/>
<dbReference type="GO" id="GO:0003677">
    <property type="term" value="F:DNA binding"/>
    <property type="evidence" value="ECO:0007669"/>
    <property type="project" value="InterPro"/>
</dbReference>
<dbReference type="InterPro" id="IPR007069">
    <property type="entry name" value="Transposase_32"/>
</dbReference>
<dbReference type="GO" id="GO:0004803">
    <property type="term" value="F:transposase activity"/>
    <property type="evidence" value="ECO:0007669"/>
    <property type="project" value="InterPro"/>
</dbReference>
<protein>
    <recommendedName>
        <fullName evidence="1">Transposase IS801/IS1294 domain-containing protein</fullName>
    </recommendedName>
</protein>
<dbReference type="EMBL" id="VSSQ01135502">
    <property type="protein sequence ID" value="MPN60355.1"/>
    <property type="molecule type" value="Genomic_DNA"/>
</dbReference>
<dbReference type="AlphaFoldDB" id="A0A645J9I6"/>
<dbReference type="Pfam" id="PF04986">
    <property type="entry name" value="Y2_Tnp"/>
    <property type="match status" value="1"/>
</dbReference>
<gene>
    <name evidence="2" type="ORF">SDC9_208083</name>
</gene>
<feature type="domain" description="Transposase IS801/IS1294" evidence="1">
    <location>
        <begin position="2"/>
        <end position="76"/>
    </location>
</feature>
<name>A0A645J9I6_9ZZZZ</name>
<dbReference type="GO" id="GO:0006313">
    <property type="term" value="P:DNA transposition"/>
    <property type="evidence" value="ECO:0007669"/>
    <property type="project" value="InterPro"/>
</dbReference>
<evidence type="ECO:0000313" key="2">
    <source>
        <dbReference type="EMBL" id="MPN60355.1"/>
    </source>
</evidence>
<reference evidence="2" key="1">
    <citation type="submission" date="2019-08" db="EMBL/GenBank/DDBJ databases">
        <authorList>
            <person name="Kucharzyk K."/>
            <person name="Murdoch R.W."/>
            <person name="Higgins S."/>
            <person name="Loffler F."/>
        </authorList>
    </citation>
    <scope>NUCLEOTIDE SEQUENCE</scope>
</reference>
<sequence>MKYVTRYTGRPVMANSRIINYDGHTVTYFYERHEDSKRVVVSLSAFDFIKKLIIHIPDRQFKMVRYYGIYAHATQNSKDLIKLTSSFHRVRIKKHSNWRFSIALSFNYDPLACSCGHTMSILDIYNNKVSLFQPYLDFYSSA</sequence>
<comment type="caution">
    <text evidence="2">The sequence shown here is derived from an EMBL/GenBank/DDBJ whole genome shotgun (WGS) entry which is preliminary data.</text>
</comment>
<organism evidence="2">
    <name type="scientific">bioreactor metagenome</name>
    <dbReference type="NCBI Taxonomy" id="1076179"/>
    <lineage>
        <taxon>unclassified sequences</taxon>
        <taxon>metagenomes</taxon>
        <taxon>ecological metagenomes</taxon>
    </lineage>
</organism>
<accession>A0A645J9I6</accession>